<keyword evidence="2" id="KW-1185">Reference proteome</keyword>
<proteinExistence type="predicted"/>
<accession>A0A8I3A650</accession>
<name>A0A8I3A650_9AGAM</name>
<evidence type="ECO:0000313" key="1">
    <source>
        <dbReference type="EMBL" id="KAG6373103.1"/>
    </source>
</evidence>
<protein>
    <submittedName>
        <fullName evidence="1">Uncharacterized protein</fullName>
    </submittedName>
</protein>
<sequence length="275" mass="30470">MSRTSQAAKSASAWGPSELNKFRINVISEDSTTLFGGPLPDPLSVRPEILTTPSYRDVPPGDRHLLLFLRSMEAASSTGKHERDVNNFTPQLLYEHGYLDKSRDEIMVRGKPDIEFDMCGESKHAIVDFVIEDLYTGIVLLVQENKRAGGPGGGTRGTPEAQLIAEAIAAFSQNNRIRRMCGDDPLDRQTIPGIQLTGTYPTFYKVTVTEALVRAIREGTDPDEETIVYAHCPDLAAHTTRNLVDQGMMVSESRRIISSSFVAFKQFLPHLQGNY</sequence>
<dbReference type="AlphaFoldDB" id="A0A8I3A650"/>
<dbReference type="Proteomes" id="UP000683000">
    <property type="component" value="Unassembled WGS sequence"/>
</dbReference>
<reference evidence="1" key="1">
    <citation type="submission" date="2021-03" db="EMBL/GenBank/DDBJ databases">
        <title>Evolutionary innovations through gain and loss of genes in the ectomycorrhizal Boletales.</title>
        <authorList>
            <person name="Wu G."/>
            <person name="Miyauchi S."/>
            <person name="Morin E."/>
            <person name="Yang Z.-L."/>
            <person name="Xu J."/>
            <person name="Martin F.M."/>
        </authorList>
    </citation>
    <scope>NUCLEOTIDE SEQUENCE</scope>
    <source>
        <strain evidence="1">BR01</strain>
    </source>
</reference>
<gene>
    <name evidence="1" type="ORF">JVT61DRAFT_6705</name>
</gene>
<dbReference type="EMBL" id="JAGFBS010000023">
    <property type="protein sequence ID" value="KAG6373103.1"/>
    <property type="molecule type" value="Genomic_DNA"/>
</dbReference>
<dbReference type="OrthoDB" id="3253976at2759"/>
<evidence type="ECO:0000313" key="2">
    <source>
        <dbReference type="Proteomes" id="UP000683000"/>
    </source>
</evidence>
<organism evidence="1 2">
    <name type="scientific">Boletus reticuloceps</name>
    <dbReference type="NCBI Taxonomy" id="495285"/>
    <lineage>
        <taxon>Eukaryota</taxon>
        <taxon>Fungi</taxon>
        <taxon>Dikarya</taxon>
        <taxon>Basidiomycota</taxon>
        <taxon>Agaricomycotina</taxon>
        <taxon>Agaricomycetes</taxon>
        <taxon>Agaricomycetidae</taxon>
        <taxon>Boletales</taxon>
        <taxon>Boletineae</taxon>
        <taxon>Boletaceae</taxon>
        <taxon>Boletoideae</taxon>
        <taxon>Boletus</taxon>
    </lineage>
</organism>
<comment type="caution">
    <text evidence="1">The sequence shown here is derived from an EMBL/GenBank/DDBJ whole genome shotgun (WGS) entry which is preliminary data.</text>
</comment>